<proteinExistence type="predicted"/>
<name>A0ACC0WD89_9STRA</name>
<reference evidence="1 2" key="1">
    <citation type="journal article" date="2022" name="bioRxiv">
        <title>The genome of the oomycete Peronosclerospora sorghi, a cosmopolitan pathogen of maize and sorghum, is inflated with dispersed pseudogenes.</title>
        <authorList>
            <person name="Fletcher K."/>
            <person name="Martin F."/>
            <person name="Isakeit T."/>
            <person name="Cavanaugh K."/>
            <person name="Magill C."/>
            <person name="Michelmore R."/>
        </authorList>
    </citation>
    <scope>NUCLEOTIDE SEQUENCE [LARGE SCALE GENOMIC DNA]</scope>
    <source>
        <strain evidence="1">P6</strain>
    </source>
</reference>
<sequence length="138" mass="16024">MERVHSATEDGWNKASADFKDKYSDIPEAVVYIDKQWIPFKTQFVSAWTNLVLHFNNVNTSRVEGEHSVIKKFLKVSTMDLCDVCRRLEVAMRNAVVELRAAIGSNDFKVWNDHEDWLYYGVVMLVSAYALHEAHRQM</sequence>
<dbReference type="Proteomes" id="UP001163321">
    <property type="component" value="Chromosome 3"/>
</dbReference>
<gene>
    <name evidence="1" type="ORF">PsorP6_007955</name>
</gene>
<accession>A0ACC0WD89</accession>
<organism evidence="1 2">
    <name type="scientific">Peronosclerospora sorghi</name>
    <dbReference type="NCBI Taxonomy" id="230839"/>
    <lineage>
        <taxon>Eukaryota</taxon>
        <taxon>Sar</taxon>
        <taxon>Stramenopiles</taxon>
        <taxon>Oomycota</taxon>
        <taxon>Peronosporomycetes</taxon>
        <taxon>Peronosporales</taxon>
        <taxon>Peronosporaceae</taxon>
        <taxon>Peronosclerospora</taxon>
    </lineage>
</organism>
<dbReference type="EMBL" id="CM047582">
    <property type="protein sequence ID" value="KAI9915903.1"/>
    <property type="molecule type" value="Genomic_DNA"/>
</dbReference>
<evidence type="ECO:0000313" key="1">
    <source>
        <dbReference type="EMBL" id="KAI9915903.1"/>
    </source>
</evidence>
<keyword evidence="2" id="KW-1185">Reference proteome</keyword>
<comment type="caution">
    <text evidence="1">The sequence shown here is derived from an EMBL/GenBank/DDBJ whole genome shotgun (WGS) entry which is preliminary data.</text>
</comment>
<protein>
    <submittedName>
        <fullName evidence="1">Uncharacterized protein</fullName>
    </submittedName>
</protein>
<evidence type="ECO:0000313" key="2">
    <source>
        <dbReference type="Proteomes" id="UP001163321"/>
    </source>
</evidence>